<comment type="caution">
    <text evidence="3">The sequence shown here is derived from an EMBL/GenBank/DDBJ whole genome shotgun (WGS) entry which is preliminary data.</text>
</comment>
<dbReference type="Pfam" id="PF01553">
    <property type="entry name" value="Acyltransferase"/>
    <property type="match status" value="1"/>
</dbReference>
<dbReference type="SUPFAM" id="SSF69593">
    <property type="entry name" value="Glycerol-3-phosphate (1)-acyltransferase"/>
    <property type="match status" value="1"/>
</dbReference>
<keyword evidence="1" id="KW-1133">Transmembrane helix</keyword>
<feature type="transmembrane region" description="Helical" evidence="1">
    <location>
        <begin position="110"/>
        <end position="130"/>
    </location>
</feature>
<dbReference type="GO" id="GO:0012505">
    <property type="term" value="C:endomembrane system"/>
    <property type="evidence" value="ECO:0007669"/>
    <property type="project" value="TreeGrafter"/>
</dbReference>
<evidence type="ECO:0000256" key="1">
    <source>
        <dbReference type="SAM" id="Phobius"/>
    </source>
</evidence>
<dbReference type="Proteomes" id="UP000740883">
    <property type="component" value="Unassembled WGS sequence"/>
</dbReference>
<organism evidence="3 4">
    <name type="scientific">Nosema granulosis</name>
    <dbReference type="NCBI Taxonomy" id="83296"/>
    <lineage>
        <taxon>Eukaryota</taxon>
        <taxon>Fungi</taxon>
        <taxon>Fungi incertae sedis</taxon>
        <taxon>Microsporidia</taxon>
        <taxon>Nosematidae</taxon>
        <taxon>Nosema</taxon>
    </lineage>
</organism>
<dbReference type="PANTHER" id="PTHR10983">
    <property type="entry name" value="1-ACYLGLYCEROL-3-PHOSPHATE ACYLTRANSFERASE-RELATED"/>
    <property type="match status" value="1"/>
</dbReference>
<proteinExistence type="predicted"/>
<evidence type="ECO:0000259" key="2">
    <source>
        <dbReference type="SMART" id="SM00563"/>
    </source>
</evidence>
<sequence>MGISIIKIACFTAIILLLLCAIPYILLAYIVRIFNKPLSIKMTSCWAFVYWSLFGIIFRRSYVLKGSNVLKHKTNYLVVSNHIGSMDFMVLNELFREKRMLQNLKYIVKYQLRFIPIFYQMISLANFLIVKRDFQQDKKRIIEYLETMAKHKIPSCLILYPEGSRFTEEKKEKCWEFCERTGNVKLSNVLFPRFRGIELIGSKVNKDYITDIADITIIHKNKNVPPLWRVLFTEFKEEIVFDIRTIPLIDVKNYKEFLTESFIRKDNLIEQIRKK</sequence>
<accession>A0A9P6H0L2</accession>
<reference evidence="3 4" key="1">
    <citation type="journal article" date="2020" name="Genome Biol. Evol.">
        <title>Comparative genomics of strictly vertically transmitted, feminizing microsporidia endosymbionts of amphipod crustaceans.</title>
        <authorList>
            <person name="Cormier A."/>
            <person name="Chebbi M.A."/>
            <person name="Giraud I."/>
            <person name="Wattier R."/>
            <person name="Teixeira M."/>
            <person name="Gilbert C."/>
            <person name="Rigaud T."/>
            <person name="Cordaux R."/>
        </authorList>
    </citation>
    <scope>NUCLEOTIDE SEQUENCE [LARGE SCALE GENOMIC DNA]</scope>
    <source>
        <strain evidence="3 4">Ou3-Ou53</strain>
    </source>
</reference>
<dbReference type="SMART" id="SM00563">
    <property type="entry name" value="PlsC"/>
    <property type="match status" value="1"/>
</dbReference>
<dbReference type="CDD" id="cd07990">
    <property type="entry name" value="LPLAT_LCLAT1-like"/>
    <property type="match status" value="1"/>
</dbReference>
<dbReference type="PANTHER" id="PTHR10983:SF16">
    <property type="entry name" value="LYSOCARDIOLIPIN ACYLTRANSFERASE 1"/>
    <property type="match status" value="1"/>
</dbReference>
<keyword evidence="3" id="KW-0808">Transferase</keyword>
<gene>
    <name evidence="3" type="primary">LPAT4</name>
    <name evidence="3" type="ORF">NGRA_0844</name>
</gene>
<dbReference type="AlphaFoldDB" id="A0A9P6H0L2"/>
<keyword evidence="1" id="KW-0812">Transmembrane</keyword>
<feature type="domain" description="Phospholipid/glycerol acyltransferase" evidence="2">
    <location>
        <begin position="76"/>
        <end position="194"/>
    </location>
</feature>
<dbReference type="GO" id="GO:0016746">
    <property type="term" value="F:acyltransferase activity"/>
    <property type="evidence" value="ECO:0007669"/>
    <property type="project" value="UniProtKB-KW"/>
</dbReference>
<dbReference type="OrthoDB" id="189226at2759"/>
<keyword evidence="1" id="KW-0472">Membrane</keyword>
<protein>
    <submittedName>
        <fullName evidence="3">1-acyl-sn-glycerol-3-phosphate acyltransferase 4</fullName>
    </submittedName>
</protein>
<dbReference type="InterPro" id="IPR002123">
    <property type="entry name" value="Plipid/glycerol_acylTrfase"/>
</dbReference>
<keyword evidence="3" id="KW-0012">Acyltransferase</keyword>
<evidence type="ECO:0000313" key="4">
    <source>
        <dbReference type="Proteomes" id="UP000740883"/>
    </source>
</evidence>
<dbReference type="EMBL" id="SBJO01000039">
    <property type="protein sequence ID" value="KAF9764087.1"/>
    <property type="molecule type" value="Genomic_DNA"/>
</dbReference>
<name>A0A9P6H0L2_9MICR</name>
<keyword evidence="4" id="KW-1185">Reference proteome</keyword>
<feature type="transmembrane region" description="Helical" evidence="1">
    <location>
        <begin position="6"/>
        <end position="31"/>
    </location>
</feature>
<evidence type="ECO:0000313" key="3">
    <source>
        <dbReference type="EMBL" id="KAF9764087.1"/>
    </source>
</evidence>
<feature type="transmembrane region" description="Helical" evidence="1">
    <location>
        <begin position="43"/>
        <end position="62"/>
    </location>
</feature>